<dbReference type="PROSITE" id="PS50102">
    <property type="entry name" value="RRM"/>
    <property type="match status" value="1"/>
</dbReference>
<dbReference type="InterPro" id="IPR012677">
    <property type="entry name" value="Nucleotide-bd_a/b_plait_sf"/>
</dbReference>
<proteinExistence type="predicted"/>
<dbReference type="SMART" id="SM00360">
    <property type="entry name" value="RRM"/>
    <property type="match status" value="1"/>
</dbReference>
<dbReference type="InterPro" id="IPR000504">
    <property type="entry name" value="RRM_dom"/>
</dbReference>
<dbReference type="Proteomes" id="UP000826656">
    <property type="component" value="Unassembled WGS sequence"/>
</dbReference>
<dbReference type="Pfam" id="PF00076">
    <property type="entry name" value="RRM_1"/>
    <property type="match status" value="1"/>
</dbReference>
<keyword evidence="3" id="KW-0508">mRNA splicing</keyword>
<organism evidence="8 9">
    <name type="scientific">Solanum tuberosum</name>
    <name type="common">Potato</name>
    <dbReference type="NCBI Taxonomy" id="4113"/>
    <lineage>
        <taxon>Eukaryota</taxon>
        <taxon>Viridiplantae</taxon>
        <taxon>Streptophyta</taxon>
        <taxon>Embryophyta</taxon>
        <taxon>Tracheophyta</taxon>
        <taxon>Spermatophyta</taxon>
        <taxon>Magnoliopsida</taxon>
        <taxon>eudicotyledons</taxon>
        <taxon>Gunneridae</taxon>
        <taxon>Pentapetalae</taxon>
        <taxon>asterids</taxon>
        <taxon>lamiids</taxon>
        <taxon>Solanales</taxon>
        <taxon>Solanaceae</taxon>
        <taxon>Solanoideae</taxon>
        <taxon>Solaneae</taxon>
        <taxon>Solanum</taxon>
    </lineage>
</organism>
<keyword evidence="1" id="KW-0507">mRNA processing</keyword>
<protein>
    <recommendedName>
        <fullName evidence="7">RRM domain-containing protein</fullName>
    </recommendedName>
</protein>
<dbReference type="SMART" id="SM00361">
    <property type="entry name" value="RRM_1"/>
    <property type="match status" value="1"/>
</dbReference>
<dbReference type="InterPro" id="IPR003954">
    <property type="entry name" value="RRM_euk-type"/>
</dbReference>
<dbReference type="PANTHER" id="PTHR23147">
    <property type="entry name" value="SERINE/ARGININE RICH SPLICING FACTOR"/>
    <property type="match status" value="1"/>
</dbReference>
<evidence type="ECO:0000313" key="9">
    <source>
        <dbReference type="Proteomes" id="UP000826656"/>
    </source>
</evidence>
<evidence type="ECO:0000256" key="1">
    <source>
        <dbReference type="ARBA" id="ARBA00022664"/>
    </source>
</evidence>
<comment type="caution">
    <text evidence="8">The sequence shown here is derived from an EMBL/GenBank/DDBJ whole genome shotgun (WGS) entry which is preliminary data.</text>
</comment>
<evidence type="ECO:0000256" key="6">
    <source>
        <dbReference type="SAM" id="Phobius"/>
    </source>
</evidence>
<dbReference type="EMBL" id="JAIVGD010000001">
    <property type="protein sequence ID" value="KAH0780498.1"/>
    <property type="molecule type" value="Genomic_DNA"/>
</dbReference>
<evidence type="ECO:0000256" key="2">
    <source>
        <dbReference type="ARBA" id="ARBA00022728"/>
    </source>
</evidence>
<accession>A0ABQ7WII2</accession>
<keyword evidence="4" id="KW-0694">RNA-binding</keyword>
<feature type="transmembrane region" description="Helical" evidence="6">
    <location>
        <begin position="131"/>
        <end position="150"/>
    </location>
</feature>
<keyword evidence="6" id="KW-0472">Membrane</keyword>
<feature type="domain" description="RRM" evidence="7">
    <location>
        <begin position="36"/>
        <end position="114"/>
    </location>
</feature>
<evidence type="ECO:0000259" key="7">
    <source>
        <dbReference type="PROSITE" id="PS50102"/>
    </source>
</evidence>
<reference evidence="8 9" key="1">
    <citation type="journal article" date="2021" name="bioRxiv">
        <title>Chromosome-scale and haplotype-resolved genome assembly of a tetraploid potato cultivar.</title>
        <authorList>
            <person name="Sun H."/>
            <person name="Jiao W.-B."/>
            <person name="Krause K."/>
            <person name="Campoy J.A."/>
            <person name="Goel M."/>
            <person name="Folz-Donahue K."/>
            <person name="Kukat C."/>
            <person name="Huettel B."/>
            <person name="Schneeberger K."/>
        </authorList>
    </citation>
    <scope>NUCLEOTIDE SEQUENCE [LARGE SCALE GENOMIC DNA]</scope>
    <source>
        <strain evidence="8">SolTubOtavaFocal</strain>
        <tissue evidence="8">Leaves</tissue>
    </source>
</reference>
<keyword evidence="9" id="KW-1185">Reference proteome</keyword>
<dbReference type="SUPFAM" id="SSF54928">
    <property type="entry name" value="RNA-binding domain, RBD"/>
    <property type="match status" value="1"/>
</dbReference>
<evidence type="ECO:0000256" key="3">
    <source>
        <dbReference type="ARBA" id="ARBA00023187"/>
    </source>
</evidence>
<sequence length="264" mass="29123">MRRRSYSPSPQRGYGRRGRSPSPRGRYGGHSRDGPTSLLVRNLRHDCRPEDLRRPFGQFGPVKDIYLPKDYYTGEPRGFGFVQFVDPADAADAKYQMDGQGFQGRQLTVVFAEENRKKPTEMRSRERSGSLIFLPVIGVAAAMIGDVLHLHGMQEQDHTAVITLPREGSTRGLSHLKRKDTVVRGHIHDPLLVTFLLHHIMGQGVAVKLQSESAHHIMAVQGAVAEVQLGGSVLRLGVTAGALVAALVVLPTRHDPNCNVSPLY</sequence>
<dbReference type="InterPro" id="IPR050907">
    <property type="entry name" value="SRSF"/>
</dbReference>
<dbReference type="InterPro" id="IPR035979">
    <property type="entry name" value="RBD_domain_sf"/>
</dbReference>
<evidence type="ECO:0000256" key="4">
    <source>
        <dbReference type="PROSITE-ProRule" id="PRU00176"/>
    </source>
</evidence>
<feature type="region of interest" description="Disordered" evidence="5">
    <location>
        <begin position="1"/>
        <end position="37"/>
    </location>
</feature>
<keyword evidence="6" id="KW-1133">Transmembrane helix</keyword>
<name>A0ABQ7WII2_SOLTU</name>
<keyword evidence="2" id="KW-0747">Spliceosome</keyword>
<dbReference type="Gene3D" id="3.30.70.330">
    <property type="match status" value="1"/>
</dbReference>
<evidence type="ECO:0000256" key="5">
    <source>
        <dbReference type="SAM" id="MobiDB-lite"/>
    </source>
</evidence>
<evidence type="ECO:0000313" key="8">
    <source>
        <dbReference type="EMBL" id="KAH0780498.1"/>
    </source>
</evidence>
<keyword evidence="6" id="KW-0812">Transmembrane</keyword>
<gene>
    <name evidence="8" type="ORF">KY290_000096</name>
</gene>